<dbReference type="AlphaFoldDB" id="A0A2W2F1L5"/>
<evidence type="ECO:0000313" key="3">
    <source>
        <dbReference type="Proteomes" id="UP000249304"/>
    </source>
</evidence>
<evidence type="ECO:0000256" key="1">
    <source>
        <dbReference type="SAM" id="MobiDB-lite"/>
    </source>
</evidence>
<evidence type="ECO:0000313" key="2">
    <source>
        <dbReference type="EMBL" id="PZG23169.1"/>
    </source>
</evidence>
<comment type="caution">
    <text evidence="2">The sequence shown here is derived from an EMBL/GenBank/DDBJ whole genome shotgun (WGS) entry which is preliminary data.</text>
</comment>
<protein>
    <submittedName>
        <fullName evidence="2">Uncharacterized protein</fullName>
    </submittedName>
</protein>
<name>A0A2W2F1L5_9ACTN</name>
<proteinExistence type="predicted"/>
<dbReference type="Proteomes" id="UP000249304">
    <property type="component" value="Unassembled WGS sequence"/>
</dbReference>
<accession>A0A2W2F1L5</accession>
<dbReference type="EMBL" id="POUD01000004">
    <property type="protein sequence ID" value="PZG23169.1"/>
    <property type="molecule type" value="Genomic_DNA"/>
</dbReference>
<reference evidence="2 3" key="1">
    <citation type="submission" date="2018-01" db="EMBL/GenBank/DDBJ databases">
        <title>Draft genome sequence of Nonomuraea sp. KC333.</title>
        <authorList>
            <person name="Sahin N."/>
            <person name="Saygin H."/>
            <person name="Ay H."/>
        </authorList>
    </citation>
    <scope>NUCLEOTIDE SEQUENCE [LARGE SCALE GENOMIC DNA]</scope>
    <source>
        <strain evidence="2 3">KC333</strain>
    </source>
</reference>
<sequence>MAAHVNLRTVQGQLGHASIVLTSDTYTSFCPNSITRRRRPRHAWSSPQREEQVKGYRNGRPSFGVVPRVDRHVAPLPERCRGVGLSQA</sequence>
<gene>
    <name evidence="2" type="ORF">C1J01_02165</name>
</gene>
<feature type="region of interest" description="Disordered" evidence="1">
    <location>
        <begin position="39"/>
        <end position="64"/>
    </location>
</feature>
<organism evidence="2 3">
    <name type="scientific">Nonomuraea aridisoli</name>
    <dbReference type="NCBI Taxonomy" id="2070368"/>
    <lineage>
        <taxon>Bacteria</taxon>
        <taxon>Bacillati</taxon>
        <taxon>Actinomycetota</taxon>
        <taxon>Actinomycetes</taxon>
        <taxon>Streptosporangiales</taxon>
        <taxon>Streptosporangiaceae</taxon>
        <taxon>Nonomuraea</taxon>
    </lineage>
</organism>
<keyword evidence="3" id="KW-1185">Reference proteome</keyword>